<evidence type="ECO:0000313" key="2">
    <source>
        <dbReference type="EMBL" id="RKO87410.1"/>
    </source>
</evidence>
<keyword evidence="3" id="KW-1185">Reference proteome</keyword>
<dbReference type="Proteomes" id="UP000269721">
    <property type="component" value="Unassembled WGS sequence"/>
</dbReference>
<name>A0A4P9W9E0_9FUNG</name>
<feature type="region of interest" description="Disordered" evidence="1">
    <location>
        <begin position="284"/>
        <end position="313"/>
    </location>
</feature>
<gene>
    <name evidence="2" type="ORF">BDK51DRAFT_42171</name>
</gene>
<sequence length="313" mass="34104">MDHLGVLENEELDVKRAAERPNSSTSSSRAQPRAAAPHEHNLLARLDEECYRALRELVGAFWSTAPTPCSHPFLTSKLTGDAATEEDETKLIRPETPATDPVAHASTLRDSDPADSKDQVIDSTSYEPVARPSNPRKRDAEELTRALARIRTFIKQPMGARLATVAGRTCSRGHLPCGEYPPWGAPTGGSTCGRDYLPVGSTHHWEDSKLSSTSLMFLFHSQANLGRSAGAVDTSSPARYWEHGSPCYDGHYGRCDVRSRSATCVSLRTSSWWRDRLTPGAAPSPYSAPAWLPTATAGRGQDMDRSTPIGHLV</sequence>
<feature type="compositionally biased region" description="Basic and acidic residues" evidence="1">
    <location>
        <begin position="107"/>
        <end position="120"/>
    </location>
</feature>
<organism evidence="2 3">
    <name type="scientific">Blyttiomyces helicus</name>
    <dbReference type="NCBI Taxonomy" id="388810"/>
    <lineage>
        <taxon>Eukaryota</taxon>
        <taxon>Fungi</taxon>
        <taxon>Fungi incertae sedis</taxon>
        <taxon>Chytridiomycota</taxon>
        <taxon>Chytridiomycota incertae sedis</taxon>
        <taxon>Chytridiomycetes</taxon>
        <taxon>Chytridiomycetes incertae sedis</taxon>
        <taxon>Blyttiomyces</taxon>
    </lineage>
</organism>
<dbReference type="AlphaFoldDB" id="A0A4P9W9E0"/>
<feature type="region of interest" description="Disordered" evidence="1">
    <location>
        <begin position="80"/>
        <end position="140"/>
    </location>
</feature>
<proteinExistence type="predicted"/>
<dbReference type="EMBL" id="KZ997441">
    <property type="protein sequence ID" value="RKO87410.1"/>
    <property type="molecule type" value="Genomic_DNA"/>
</dbReference>
<feature type="region of interest" description="Disordered" evidence="1">
    <location>
        <begin position="1"/>
        <end position="36"/>
    </location>
</feature>
<protein>
    <submittedName>
        <fullName evidence="2">Uncharacterized protein</fullName>
    </submittedName>
</protein>
<accession>A0A4P9W9E0</accession>
<evidence type="ECO:0000313" key="3">
    <source>
        <dbReference type="Proteomes" id="UP000269721"/>
    </source>
</evidence>
<reference evidence="3" key="1">
    <citation type="journal article" date="2018" name="Nat. Microbiol.">
        <title>Leveraging single-cell genomics to expand the fungal tree of life.</title>
        <authorList>
            <person name="Ahrendt S.R."/>
            <person name="Quandt C.A."/>
            <person name="Ciobanu D."/>
            <person name="Clum A."/>
            <person name="Salamov A."/>
            <person name="Andreopoulos B."/>
            <person name="Cheng J.F."/>
            <person name="Woyke T."/>
            <person name="Pelin A."/>
            <person name="Henrissat B."/>
            <person name="Reynolds N.K."/>
            <person name="Benny G.L."/>
            <person name="Smith M.E."/>
            <person name="James T.Y."/>
            <person name="Grigoriev I.V."/>
        </authorList>
    </citation>
    <scope>NUCLEOTIDE SEQUENCE [LARGE SCALE GENOMIC DNA]</scope>
</reference>
<evidence type="ECO:0000256" key="1">
    <source>
        <dbReference type="SAM" id="MobiDB-lite"/>
    </source>
</evidence>
<feature type="compositionally biased region" description="Low complexity" evidence="1">
    <location>
        <begin position="20"/>
        <end position="35"/>
    </location>
</feature>